<dbReference type="Pfam" id="PF01476">
    <property type="entry name" value="LysM"/>
    <property type="match status" value="1"/>
</dbReference>
<gene>
    <name evidence="2" type="ORF">S2091_0949</name>
</gene>
<feature type="domain" description="LysM" evidence="1">
    <location>
        <begin position="150"/>
        <end position="197"/>
    </location>
</feature>
<sequence>MATSQHANGLDAWKDGIRKAAGDPKWDAHDAEIKSTLTTYTHHLIRQGYRQPNLSWQMIKAMVWVETGAGNDEWKIKPMQIGNRNDPGIDDFLANDKGAEIIVPPHLRIMLTRERIKHNSSYNIQAGIGYLLMRSAEYGFENTLLNTTVLSYTVKPGDSLDRIARTQGSTIATLKKLNPSAHILRPGQVLKYQKSTIKKVITGWSPITTGMIAIRYNKGDKNYAEKLEFALNVICNRKGASCSQ</sequence>
<keyword evidence="3" id="KW-1185">Reference proteome</keyword>
<dbReference type="InterPro" id="IPR018392">
    <property type="entry name" value="LysM"/>
</dbReference>
<dbReference type="PROSITE" id="PS51782">
    <property type="entry name" value="LYSM"/>
    <property type="match status" value="1"/>
</dbReference>
<evidence type="ECO:0000313" key="3">
    <source>
        <dbReference type="Proteomes" id="UP000237839"/>
    </source>
</evidence>
<comment type="caution">
    <text evidence="2">The sequence shown here is derived from an EMBL/GenBank/DDBJ whole genome shotgun (WGS) entry which is preliminary data.</text>
</comment>
<organism evidence="2 3">
    <name type="scientific">Solimicrobium silvestre</name>
    <dbReference type="NCBI Taxonomy" id="2099400"/>
    <lineage>
        <taxon>Bacteria</taxon>
        <taxon>Pseudomonadati</taxon>
        <taxon>Pseudomonadota</taxon>
        <taxon>Betaproteobacteria</taxon>
        <taxon>Burkholderiales</taxon>
        <taxon>Oxalobacteraceae</taxon>
        <taxon>Solimicrobium</taxon>
    </lineage>
</organism>
<dbReference type="Proteomes" id="UP000237839">
    <property type="component" value="Unassembled WGS sequence"/>
</dbReference>
<dbReference type="RefSeq" id="WP_105530654.1">
    <property type="nucleotide sequence ID" value="NZ_PUGF01000003.1"/>
</dbReference>
<evidence type="ECO:0000313" key="2">
    <source>
        <dbReference type="EMBL" id="PRC94328.1"/>
    </source>
</evidence>
<dbReference type="InterPro" id="IPR036779">
    <property type="entry name" value="LysM_dom_sf"/>
</dbReference>
<name>A0A2S9H2X8_9BURK</name>
<dbReference type="AlphaFoldDB" id="A0A2S9H2X8"/>
<protein>
    <submittedName>
        <fullName evidence="2">LysM domain</fullName>
    </submittedName>
</protein>
<dbReference type="OrthoDB" id="7282926at2"/>
<dbReference type="SUPFAM" id="SSF54106">
    <property type="entry name" value="LysM domain"/>
    <property type="match status" value="1"/>
</dbReference>
<proteinExistence type="predicted"/>
<reference evidence="2 3" key="1">
    <citation type="submission" date="2018-02" db="EMBL/GenBank/DDBJ databases">
        <title>Solimicrobium silvestre gen. nov., sp. nov., isolated from alpine forest soil.</title>
        <authorList>
            <person name="Margesin R."/>
            <person name="Albuquerque L."/>
            <person name="Zhang D.-C."/>
            <person name="Froufe H.J.C."/>
            <person name="Severino R."/>
            <person name="Roxo I."/>
            <person name="Egas C."/>
            <person name="Da Costa M.S."/>
        </authorList>
    </citation>
    <scope>NUCLEOTIDE SEQUENCE [LARGE SCALE GENOMIC DNA]</scope>
    <source>
        <strain evidence="2 3">S20-91</strain>
    </source>
</reference>
<accession>A0A2S9H2X8</accession>
<dbReference type="SMART" id="SM00257">
    <property type="entry name" value="LysM"/>
    <property type="match status" value="1"/>
</dbReference>
<evidence type="ECO:0000259" key="1">
    <source>
        <dbReference type="PROSITE" id="PS51782"/>
    </source>
</evidence>
<dbReference type="EMBL" id="PUGF01000003">
    <property type="protein sequence ID" value="PRC94328.1"/>
    <property type="molecule type" value="Genomic_DNA"/>
</dbReference>
<dbReference type="Gene3D" id="3.10.350.10">
    <property type="entry name" value="LysM domain"/>
    <property type="match status" value="1"/>
</dbReference>
<dbReference type="CDD" id="cd00118">
    <property type="entry name" value="LysM"/>
    <property type="match status" value="1"/>
</dbReference>